<comment type="caution">
    <text evidence="3">The sequence shown here is derived from an EMBL/GenBank/DDBJ whole genome shotgun (WGS) entry which is preliminary data.</text>
</comment>
<feature type="coiled-coil region" evidence="1">
    <location>
        <begin position="93"/>
        <end position="127"/>
    </location>
</feature>
<protein>
    <recommendedName>
        <fullName evidence="5">Lipoprotein</fullName>
    </recommendedName>
</protein>
<sequence>MKLNKTLKLGTLIIVASSPLVATISCGSKSTQKEQKLEQKPTLTKEQQVIKQYEMNKQILIKNKGIYLRNIQSYKNNISRLKKQKESLAHWEKVESKDILKKCKEELEKIDENIAKAIEEIKRKISSSKNLQSLISEKKKEFLKDKEINEDKIKETNDILSKIGREFNIIDSDIEIWRRKIILDTNKMNQEATQLKQIITKLNTLQNK</sequence>
<evidence type="ECO:0008006" key="5">
    <source>
        <dbReference type="Google" id="ProtNLM"/>
    </source>
</evidence>
<evidence type="ECO:0000313" key="3">
    <source>
        <dbReference type="EMBL" id="TCG10773.1"/>
    </source>
</evidence>
<gene>
    <name evidence="3" type="ORF">C4B25_03050</name>
</gene>
<dbReference type="PROSITE" id="PS51257">
    <property type="entry name" value="PROKAR_LIPOPROTEIN"/>
    <property type="match status" value="1"/>
</dbReference>
<keyword evidence="1" id="KW-0175">Coiled coil</keyword>
<proteinExistence type="predicted"/>
<evidence type="ECO:0000256" key="2">
    <source>
        <dbReference type="SAM" id="SignalP"/>
    </source>
</evidence>
<evidence type="ECO:0000256" key="1">
    <source>
        <dbReference type="SAM" id="Coils"/>
    </source>
</evidence>
<evidence type="ECO:0000313" key="4">
    <source>
        <dbReference type="Proteomes" id="UP000291072"/>
    </source>
</evidence>
<dbReference type="EMBL" id="PSZP01000022">
    <property type="protein sequence ID" value="TCG10773.1"/>
    <property type="molecule type" value="Genomic_DNA"/>
</dbReference>
<dbReference type="RefSeq" id="WP_131613579.1">
    <property type="nucleotide sequence ID" value="NZ_PSZP01000022.1"/>
</dbReference>
<name>A0A4R0XJH6_9MOLU</name>
<accession>A0A4R0XJH6</accession>
<reference evidence="3 4" key="1">
    <citation type="submission" date="2018-02" db="EMBL/GenBank/DDBJ databases">
        <title>Mycoplasma marinum and Mycoplasma todarodis sp. nov., moderately halophilic and psychrotolerant mycoplasmas isolated from cephalopods.</title>
        <authorList>
            <person name="Viver T."/>
        </authorList>
    </citation>
    <scope>NUCLEOTIDE SEQUENCE [LARGE SCALE GENOMIC DNA]</scope>
    <source>
        <strain evidence="3 4">5H</strain>
    </source>
</reference>
<keyword evidence="2" id="KW-0732">Signal</keyword>
<keyword evidence="4" id="KW-1185">Reference proteome</keyword>
<feature type="chain" id="PRO_5020719773" description="Lipoprotein" evidence="2">
    <location>
        <begin position="23"/>
        <end position="208"/>
    </location>
</feature>
<dbReference type="AlphaFoldDB" id="A0A4R0XJH6"/>
<dbReference type="Proteomes" id="UP000291072">
    <property type="component" value="Unassembled WGS sequence"/>
</dbReference>
<feature type="signal peptide" evidence="2">
    <location>
        <begin position="1"/>
        <end position="22"/>
    </location>
</feature>
<organism evidence="3 4">
    <name type="scientific">Mycoplasma todarodis</name>
    <dbReference type="NCBI Taxonomy" id="1937191"/>
    <lineage>
        <taxon>Bacteria</taxon>
        <taxon>Bacillati</taxon>
        <taxon>Mycoplasmatota</taxon>
        <taxon>Mollicutes</taxon>
        <taxon>Mycoplasmataceae</taxon>
        <taxon>Mycoplasma</taxon>
    </lineage>
</organism>